<keyword evidence="3" id="KW-1185">Reference proteome</keyword>
<feature type="compositionally biased region" description="Basic and acidic residues" evidence="1">
    <location>
        <begin position="275"/>
        <end position="295"/>
    </location>
</feature>
<reference evidence="2 3" key="1">
    <citation type="journal article" date="2022" name="bioRxiv">
        <title>Genomics of Preaxostyla Flagellates Illuminates Evolutionary Transitions and the Path Towards Mitochondrial Loss.</title>
        <authorList>
            <person name="Novak L.V.F."/>
            <person name="Treitli S.C."/>
            <person name="Pyrih J."/>
            <person name="Halakuc P."/>
            <person name="Pipaliya S.V."/>
            <person name="Vacek V."/>
            <person name="Brzon O."/>
            <person name="Soukal P."/>
            <person name="Eme L."/>
            <person name="Dacks J.B."/>
            <person name="Karnkowska A."/>
            <person name="Elias M."/>
            <person name="Hampl V."/>
        </authorList>
    </citation>
    <scope>NUCLEOTIDE SEQUENCE [LARGE SCALE GENOMIC DNA]</scope>
    <source>
        <strain evidence="2">NAU3</strain>
        <tissue evidence="2">Gut</tissue>
    </source>
</reference>
<evidence type="ECO:0000313" key="3">
    <source>
        <dbReference type="Proteomes" id="UP001281761"/>
    </source>
</evidence>
<feature type="compositionally biased region" description="Basic and acidic residues" evidence="1">
    <location>
        <begin position="244"/>
        <end position="261"/>
    </location>
</feature>
<name>A0ABQ9XC86_9EUKA</name>
<comment type="caution">
    <text evidence="2">The sequence shown here is derived from an EMBL/GenBank/DDBJ whole genome shotgun (WGS) entry which is preliminary data.</text>
</comment>
<proteinExistence type="predicted"/>
<dbReference type="Proteomes" id="UP001281761">
    <property type="component" value="Unassembled WGS sequence"/>
</dbReference>
<protein>
    <submittedName>
        <fullName evidence="2">Uncharacterized protein</fullName>
    </submittedName>
</protein>
<organism evidence="2 3">
    <name type="scientific">Blattamonas nauphoetae</name>
    <dbReference type="NCBI Taxonomy" id="2049346"/>
    <lineage>
        <taxon>Eukaryota</taxon>
        <taxon>Metamonada</taxon>
        <taxon>Preaxostyla</taxon>
        <taxon>Oxymonadida</taxon>
        <taxon>Blattamonas</taxon>
    </lineage>
</organism>
<accession>A0ABQ9XC86</accession>
<feature type="region of interest" description="Disordered" evidence="1">
    <location>
        <begin position="200"/>
        <end position="314"/>
    </location>
</feature>
<sequence length="314" mass="35724">MDKQVPTEVQPKVPDTTYVEAVKKKLRNLRKKLDKIESFEKLAQKQTLNKDQQTTLETKPHVQKQIEEWTQLETQFIKCQEDERKHLNELKEQYVQNIRLLVGTLLVSKQLHSSEAEQLKSKICGKVPSLSKEQLTTLADIDSQITPLPVDAEFAETLKLASKFSRNLLEGSATQSPFHNLTYAQLKQQCEQVVDVQVKTGKNKRPQANKVTKAEDPQPAPAHVESSKVETSEPSNQWQPATGHKNDQRRPRENREPREAAGDGFQQVGQRQQRGRQEGNRQKPDNRGQPRKENRPAPQATSDQFSWKGSAGGQ</sequence>
<dbReference type="EMBL" id="JARBJD010000166">
    <property type="protein sequence ID" value="KAK2948902.1"/>
    <property type="molecule type" value="Genomic_DNA"/>
</dbReference>
<evidence type="ECO:0000313" key="2">
    <source>
        <dbReference type="EMBL" id="KAK2948902.1"/>
    </source>
</evidence>
<gene>
    <name evidence="2" type="ORF">BLNAU_16120</name>
</gene>
<evidence type="ECO:0000256" key="1">
    <source>
        <dbReference type="SAM" id="MobiDB-lite"/>
    </source>
</evidence>